<dbReference type="PATRIC" id="fig|1618574.4.peg.1670"/>
<dbReference type="Proteomes" id="UP000033881">
    <property type="component" value="Unassembled WGS sequence"/>
</dbReference>
<organism evidence="1 2">
    <name type="scientific">Candidatus Woesebacteria bacterium GW2011_GWB1_39_12</name>
    <dbReference type="NCBI Taxonomy" id="1618574"/>
    <lineage>
        <taxon>Bacteria</taxon>
        <taxon>Candidatus Woeseibacteriota</taxon>
    </lineage>
</organism>
<proteinExistence type="predicted"/>
<sequence>MPLITQFSISKQEYTDGIETLGFSAFHRNDLDLGGLLADTEGLFTDISIGAEKLEYIRVDRLIAGSIQADQYIAGGQTSYDTGTGFWIGLSGSTAKFSLGNSAGNKVTWDGSTLAISGSLTASTIDIGGSDATSFHVDIDGNMWLGAATFALSPAKISNAGAATFSSATITGNITANTGYLGGTSGWVVSTNYIKDVAGAVGLSSVVTAGDDIRIWAGHATPASAPFYVTESGAVVASSITATGTINTTAGYVGGVTALVVEASGFNFGAAGVIRGGATAYDTGTGWWLGYDTTAYKFFIGAAAGNKLTWDGSTLTIAGSTVTGSLAVSTSGNIRSGQTAYNTGVGWFMEYNAGTPRSSIGDPSGNFMTWDGSVLSIKGVITATTATIASTTTDTFTINSDLTDANVDLVFGRTTGGNATLRYNGTTVNIDKSFTVSGTAVVLTSRILTAGAGLTGGGDLSSDRTFTVGAGDGITINADDVALTTPGTLTVSSTNSSSGSHTHAITSSSNPGAAASLLASDASGFLTLVKISADTLADKSGGNLTISPAGDIIFDPTGNDLLPNTGYDLNIGSLSKKYLTLHAAELWVETLVAQNTIATIGGRILVGPTTTLTRDLTDAATTIYVKHNEMASGDRAYMEANGKVEFFAITSAPTLEAEGDYSYTVTRNLDGTGANVWNAGDAMFNSGTIGDGFIDLYSINGVKGASEAGPSIVGNVRNSATYNDWTSHWAIGNLNGLYGYGVTTYGVAFGEYAASKTHLTLDSTNGLRFFNGTATVIGQWDVSGNITVGNAASENVYITSSSVQIRDATTVYTDLTAGVLTLGVSTTEHLVVSSTSVQILDNTTVYTDLTAGALTLGDSANEHALINTSGIALKDGASIYAQFAATTTIGLTASEHISISSASFQIKDGATVYTDLTAGALLLGLTGAGQSNVYINSGTIQLRTNTTANISLDASGNITVGEVGASKSNVYITAGAISLRTNTTDKITLGTDGNISLLGNLSVGTAGALYSGQSAYDTGTGYWMEYNAGTPRMSIGISTGNKMTFDGTNLEVTGGLKPQIAFTANRALLQGDTVSVFSADNVRRCGFTELTSNATIVNDTAGNNFDSNCAFRGVEMSSTCKAVFYRANTGNAYQIAQYVITPTAITLISDNNLTGNTYLGFDVAKVNSTSVIITYVVAGALKARVISNIPFDGPTEGAEQSIVASNVSEPQVIYISDSHVLFFYRNTADEKIYLARAQGTPSPLIRIPQFGRIRTQKFCKASGGTGRRIT</sequence>
<dbReference type="STRING" id="1618574.UT24_C0034G0009"/>
<evidence type="ECO:0000313" key="1">
    <source>
        <dbReference type="EMBL" id="KKQ98831.1"/>
    </source>
</evidence>
<comment type="caution">
    <text evidence="1">The sequence shown here is derived from an EMBL/GenBank/DDBJ whole genome shotgun (WGS) entry which is preliminary data.</text>
</comment>
<dbReference type="EMBL" id="LBWB01000034">
    <property type="protein sequence ID" value="KKQ98831.1"/>
    <property type="molecule type" value="Genomic_DNA"/>
</dbReference>
<dbReference type="AlphaFoldDB" id="A0A0G0QAW4"/>
<protein>
    <submittedName>
        <fullName evidence="1">Uncharacterized protein</fullName>
    </submittedName>
</protein>
<reference evidence="1 2" key="1">
    <citation type="journal article" date="2015" name="Nature">
        <title>rRNA introns, odd ribosomes, and small enigmatic genomes across a large radiation of phyla.</title>
        <authorList>
            <person name="Brown C.T."/>
            <person name="Hug L.A."/>
            <person name="Thomas B.C."/>
            <person name="Sharon I."/>
            <person name="Castelle C.J."/>
            <person name="Singh A."/>
            <person name="Wilkins M.J."/>
            <person name="Williams K.H."/>
            <person name="Banfield J.F."/>
        </authorList>
    </citation>
    <scope>NUCLEOTIDE SEQUENCE [LARGE SCALE GENOMIC DNA]</scope>
</reference>
<accession>A0A0G0QAW4</accession>
<name>A0A0G0QAW4_9BACT</name>
<evidence type="ECO:0000313" key="2">
    <source>
        <dbReference type="Proteomes" id="UP000033881"/>
    </source>
</evidence>
<gene>
    <name evidence="1" type="ORF">UT24_C0034G0009</name>
</gene>